<dbReference type="EMBL" id="JACHHV010000054">
    <property type="protein sequence ID" value="MBB5888787.1"/>
    <property type="molecule type" value="Genomic_DNA"/>
</dbReference>
<keyword evidence="2" id="KW-1185">Reference proteome</keyword>
<dbReference type="Proteomes" id="UP000562464">
    <property type="component" value="Unassembled WGS sequence"/>
</dbReference>
<comment type="caution">
    <text evidence="1">The sequence shown here is derived from an EMBL/GenBank/DDBJ whole genome shotgun (WGS) entry which is preliminary data.</text>
</comment>
<dbReference type="AlphaFoldDB" id="A0A841C905"/>
<accession>A0A841C905</accession>
<evidence type="ECO:0000313" key="2">
    <source>
        <dbReference type="Proteomes" id="UP000562464"/>
    </source>
</evidence>
<gene>
    <name evidence="1" type="ORF">HNQ37_001710</name>
</gene>
<proteinExistence type="predicted"/>
<evidence type="ECO:0000313" key="1">
    <source>
        <dbReference type="EMBL" id="MBB5888787.1"/>
    </source>
</evidence>
<sequence>MMSKNIKSSDISLAGYNEEDVGLEIVKIKRIFFEA</sequence>
<reference evidence="1 2" key="1">
    <citation type="submission" date="2020-08" db="EMBL/GenBank/DDBJ databases">
        <title>Genomic Encyclopedia of Type Strains, Phase IV (KMG-IV): sequencing the most valuable type-strain genomes for metagenomic binning, comparative biology and taxonomic classification.</title>
        <authorList>
            <person name="Goeker M."/>
        </authorList>
    </citation>
    <scope>NUCLEOTIDE SEQUENCE [LARGE SCALE GENOMIC DNA]</scope>
    <source>
        <strain evidence="1 2">DSM 14925</strain>
    </source>
</reference>
<organism evidence="1 2">
    <name type="scientific">Lactovum miscens</name>
    <dbReference type="NCBI Taxonomy" id="190387"/>
    <lineage>
        <taxon>Bacteria</taxon>
        <taxon>Bacillati</taxon>
        <taxon>Bacillota</taxon>
        <taxon>Bacilli</taxon>
        <taxon>Lactobacillales</taxon>
        <taxon>Streptococcaceae</taxon>
        <taxon>Lactovum</taxon>
    </lineage>
</organism>
<name>A0A841C905_9LACT</name>
<protein>
    <submittedName>
        <fullName evidence="1">Uncharacterized protein</fullName>
    </submittedName>
</protein>